<dbReference type="AlphaFoldDB" id="A0A063XWI5"/>
<reference evidence="2 3" key="1">
    <citation type="journal article" date="2005" name="Int. J. Syst. Evol. Microbiol.">
        <title>Nitrincola lacisaponensis gen. nov., sp. nov., a novel alkaliphilic bacterium isolated from an alkaline, saline lake.</title>
        <authorList>
            <person name="Dimitriu P.A."/>
            <person name="Shukla S.K."/>
            <person name="Conradt J."/>
            <person name="Marquez M.C."/>
            <person name="Ventosa A."/>
            <person name="Maglia A."/>
            <person name="Peyton B.M."/>
            <person name="Pinkart H.C."/>
            <person name="Mormile M.R."/>
        </authorList>
    </citation>
    <scope>NUCLEOTIDE SEQUENCE [LARGE SCALE GENOMIC DNA]</scope>
    <source>
        <strain evidence="2 3">4CA</strain>
    </source>
</reference>
<dbReference type="EMBL" id="JMSZ01000042">
    <property type="protein sequence ID" value="KDE38568.1"/>
    <property type="molecule type" value="Genomic_DNA"/>
</dbReference>
<keyword evidence="1" id="KW-1133">Transmembrane helix</keyword>
<dbReference type="STRING" id="267850.ADINL_3023"/>
<gene>
    <name evidence="2" type="ORF">ADINL_3023</name>
</gene>
<evidence type="ECO:0000313" key="3">
    <source>
        <dbReference type="Proteomes" id="UP000027318"/>
    </source>
</evidence>
<dbReference type="Proteomes" id="UP000027318">
    <property type="component" value="Unassembled WGS sequence"/>
</dbReference>
<organism evidence="2 3">
    <name type="scientific">Nitrincola lacisaponensis</name>
    <dbReference type="NCBI Taxonomy" id="267850"/>
    <lineage>
        <taxon>Bacteria</taxon>
        <taxon>Pseudomonadati</taxon>
        <taxon>Pseudomonadota</taxon>
        <taxon>Gammaproteobacteria</taxon>
        <taxon>Oceanospirillales</taxon>
        <taxon>Oceanospirillaceae</taxon>
        <taxon>Nitrincola</taxon>
    </lineage>
</organism>
<evidence type="ECO:0000256" key="1">
    <source>
        <dbReference type="SAM" id="Phobius"/>
    </source>
</evidence>
<keyword evidence="1" id="KW-0472">Membrane</keyword>
<dbReference type="RefSeq" id="WP_036549913.1">
    <property type="nucleotide sequence ID" value="NZ_JMSZ01000042.1"/>
</dbReference>
<accession>A0A063XWI5</accession>
<proteinExistence type="predicted"/>
<keyword evidence="3" id="KW-1185">Reference proteome</keyword>
<sequence length="74" mass="8509">MQQDKHRTRKIRNLLGILVSAFFAVVGVAGFQRTQDPMLLLAFLLLAVLSFGLISLIFRWVDRLLDVLDRQEPK</sequence>
<keyword evidence="1" id="KW-0812">Transmembrane</keyword>
<feature type="transmembrane region" description="Helical" evidence="1">
    <location>
        <begin position="38"/>
        <end position="61"/>
    </location>
</feature>
<comment type="caution">
    <text evidence="2">The sequence shown here is derived from an EMBL/GenBank/DDBJ whole genome shotgun (WGS) entry which is preliminary data.</text>
</comment>
<evidence type="ECO:0000313" key="2">
    <source>
        <dbReference type="EMBL" id="KDE38568.1"/>
    </source>
</evidence>
<feature type="transmembrane region" description="Helical" evidence="1">
    <location>
        <begin position="12"/>
        <end position="32"/>
    </location>
</feature>
<name>A0A063XWI5_9GAMM</name>
<protein>
    <submittedName>
        <fullName evidence="2">Uncharacterized protein</fullName>
    </submittedName>
</protein>